<gene>
    <name evidence="1" type="ORF">Gotri_011187</name>
</gene>
<evidence type="ECO:0000313" key="2">
    <source>
        <dbReference type="Proteomes" id="UP000593568"/>
    </source>
</evidence>
<keyword evidence="2" id="KW-1185">Reference proteome</keyword>
<evidence type="ECO:0000313" key="1">
    <source>
        <dbReference type="EMBL" id="MBA0776145.1"/>
    </source>
</evidence>
<comment type="caution">
    <text evidence="1">The sequence shown here is derived from an EMBL/GenBank/DDBJ whole genome shotgun (WGS) entry which is preliminary data.</text>
</comment>
<name>A0A7J9EUI4_9ROSI</name>
<dbReference type="Proteomes" id="UP000593568">
    <property type="component" value="Unassembled WGS sequence"/>
</dbReference>
<proteinExistence type="predicted"/>
<sequence>MWIGAPPSNTRTGFQVRMVSLKTIPSAITVPSPNLREHITAVPVECVYWIWIITVLLELCRRSESSALHSFSNFSYIQHNLRNSDVCIYEFPYMASIEVQTARTLDHFQHGSGDVGKQGRSCGIVKLSNGTAGKRVGFNLSFHCQHIGGDKFKRTAMAATVFHIRRANIPQPFEFTGRGSCERKRLPESIALLRVSVFDVEILAHSAEFAKETQDVNIFVVTGCGVISFLNFIKNCNIAGNLGVLNNGISVANFCYGRCRARFDSIVFSHVFS</sequence>
<reference evidence="1 2" key="1">
    <citation type="journal article" date="2019" name="Genome Biol. Evol.">
        <title>Insights into the evolution of the New World diploid cottons (Gossypium, subgenus Houzingenia) based on genome sequencing.</title>
        <authorList>
            <person name="Grover C.E."/>
            <person name="Arick M.A. 2nd"/>
            <person name="Thrash A."/>
            <person name="Conover J.L."/>
            <person name="Sanders W.S."/>
            <person name="Peterson D.G."/>
            <person name="Frelichowski J.E."/>
            <person name="Scheffler J.A."/>
            <person name="Scheffler B.E."/>
            <person name="Wendel J.F."/>
        </authorList>
    </citation>
    <scope>NUCLEOTIDE SEQUENCE [LARGE SCALE GENOMIC DNA]</scope>
    <source>
        <strain evidence="1">8</strain>
        <tissue evidence="1">Leaf</tissue>
    </source>
</reference>
<protein>
    <submittedName>
        <fullName evidence="1">Uncharacterized protein</fullName>
    </submittedName>
</protein>
<dbReference type="AlphaFoldDB" id="A0A7J9EUI4"/>
<organism evidence="1 2">
    <name type="scientific">Gossypium trilobum</name>
    <dbReference type="NCBI Taxonomy" id="34281"/>
    <lineage>
        <taxon>Eukaryota</taxon>
        <taxon>Viridiplantae</taxon>
        <taxon>Streptophyta</taxon>
        <taxon>Embryophyta</taxon>
        <taxon>Tracheophyta</taxon>
        <taxon>Spermatophyta</taxon>
        <taxon>Magnoliopsida</taxon>
        <taxon>eudicotyledons</taxon>
        <taxon>Gunneridae</taxon>
        <taxon>Pentapetalae</taxon>
        <taxon>rosids</taxon>
        <taxon>malvids</taxon>
        <taxon>Malvales</taxon>
        <taxon>Malvaceae</taxon>
        <taxon>Malvoideae</taxon>
        <taxon>Gossypium</taxon>
    </lineage>
</organism>
<dbReference type="EMBL" id="JABEZW010000009">
    <property type="protein sequence ID" value="MBA0776145.1"/>
    <property type="molecule type" value="Genomic_DNA"/>
</dbReference>
<accession>A0A7J9EUI4</accession>